<dbReference type="InterPro" id="IPR011042">
    <property type="entry name" value="6-blade_b-propeller_TolB-like"/>
</dbReference>
<dbReference type="AlphaFoldDB" id="X1IPT2"/>
<evidence type="ECO:0008006" key="2">
    <source>
        <dbReference type="Google" id="ProtNLM"/>
    </source>
</evidence>
<dbReference type="SUPFAM" id="SSF82171">
    <property type="entry name" value="DPP6 N-terminal domain-like"/>
    <property type="match status" value="1"/>
</dbReference>
<comment type="caution">
    <text evidence="1">The sequence shown here is derived from an EMBL/GenBank/DDBJ whole genome shotgun (WGS) entry which is preliminary data.</text>
</comment>
<proteinExistence type="predicted"/>
<feature type="non-terminal residue" evidence="1">
    <location>
        <position position="187"/>
    </location>
</feature>
<name>X1IPT2_9ZZZZ</name>
<organism evidence="1">
    <name type="scientific">marine sediment metagenome</name>
    <dbReference type="NCBI Taxonomy" id="412755"/>
    <lineage>
        <taxon>unclassified sequences</taxon>
        <taxon>metagenomes</taxon>
        <taxon>ecological metagenomes</taxon>
    </lineage>
</organism>
<gene>
    <name evidence="1" type="ORF">S03H2_66800</name>
</gene>
<dbReference type="Gene3D" id="2.120.10.30">
    <property type="entry name" value="TolB, C-terminal domain"/>
    <property type="match status" value="1"/>
</dbReference>
<reference evidence="1" key="1">
    <citation type="journal article" date="2014" name="Front. Microbiol.">
        <title>High frequency of phylogenetically diverse reductive dehalogenase-homologous genes in deep subseafloor sedimentary metagenomes.</title>
        <authorList>
            <person name="Kawai M."/>
            <person name="Futagami T."/>
            <person name="Toyoda A."/>
            <person name="Takaki Y."/>
            <person name="Nishi S."/>
            <person name="Hori S."/>
            <person name="Arai W."/>
            <person name="Tsubouchi T."/>
            <person name="Morono Y."/>
            <person name="Uchiyama I."/>
            <person name="Ito T."/>
            <person name="Fujiyama A."/>
            <person name="Inagaki F."/>
            <person name="Takami H."/>
        </authorList>
    </citation>
    <scope>NUCLEOTIDE SEQUENCE</scope>
    <source>
        <strain evidence="1">Expedition CK06-06</strain>
    </source>
</reference>
<sequence>MGGVDLYFYRLSTGKYEKKNLLYFDKILDFSYSHDGSQFVFSAVKEGLNDIFIHNIVSGTNEQITRDIADDFNPRFIQGSDAIIFSSNRINDTLMFSRKTLQETSLNFDLFIYDFKNRSKMLTRLSEWKYVDKHNPFQIKDYTYTYLNNLNGIQNRYLAEFDSTISYVDTVTHYRYFTKSYPLTNYS</sequence>
<accession>X1IPT2</accession>
<protein>
    <recommendedName>
        <fullName evidence="2">Dipeptidylpeptidase IV N-terminal domain-containing protein</fullName>
    </recommendedName>
</protein>
<evidence type="ECO:0000313" key="1">
    <source>
        <dbReference type="EMBL" id="GAH83712.1"/>
    </source>
</evidence>
<dbReference type="EMBL" id="BARU01043659">
    <property type="protein sequence ID" value="GAH83712.1"/>
    <property type="molecule type" value="Genomic_DNA"/>
</dbReference>